<organism evidence="1 2">
    <name type="scientific">Choristoneura fumiferana</name>
    <name type="common">Spruce budworm moth</name>
    <name type="synonym">Archips fumiferana</name>
    <dbReference type="NCBI Taxonomy" id="7141"/>
    <lineage>
        <taxon>Eukaryota</taxon>
        <taxon>Metazoa</taxon>
        <taxon>Ecdysozoa</taxon>
        <taxon>Arthropoda</taxon>
        <taxon>Hexapoda</taxon>
        <taxon>Insecta</taxon>
        <taxon>Pterygota</taxon>
        <taxon>Neoptera</taxon>
        <taxon>Endopterygota</taxon>
        <taxon>Lepidoptera</taxon>
        <taxon>Glossata</taxon>
        <taxon>Ditrysia</taxon>
        <taxon>Tortricoidea</taxon>
        <taxon>Tortricidae</taxon>
        <taxon>Tortricinae</taxon>
        <taxon>Choristoneura</taxon>
    </lineage>
</organism>
<sequence>MHELYKTKGSVKQHVTTDEEDKTDTDISIIKLRSMSDQKQFTCNICYKQFEELAALTQHELIHDDPLADTSIPPELMPLVCINDDTASCELNQGMENKNY</sequence>
<proteinExistence type="predicted"/>
<protein>
    <submittedName>
        <fullName evidence="1">Uncharacterized protein</fullName>
    </submittedName>
</protein>
<comment type="caution">
    <text evidence="1">The sequence shown here is derived from an EMBL/GenBank/DDBJ whole genome shotgun (WGS) entry which is preliminary data.</text>
</comment>
<name>A0ACC0JIT9_CHOFU</name>
<evidence type="ECO:0000313" key="1">
    <source>
        <dbReference type="EMBL" id="KAI8423988.1"/>
    </source>
</evidence>
<dbReference type="Proteomes" id="UP001064048">
    <property type="component" value="Chromosome 4"/>
</dbReference>
<evidence type="ECO:0000313" key="2">
    <source>
        <dbReference type="Proteomes" id="UP001064048"/>
    </source>
</evidence>
<reference evidence="1 2" key="1">
    <citation type="journal article" date="2022" name="Genome Biol. Evol.">
        <title>The Spruce Budworm Genome: Reconstructing the Evolutionary History of Antifreeze Proteins.</title>
        <authorList>
            <person name="Beliveau C."/>
            <person name="Gagne P."/>
            <person name="Picq S."/>
            <person name="Vernygora O."/>
            <person name="Keeling C.I."/>
            <person name="Pinkney K."/>
            <person name="Doucet D."/>
            <person name="Wen F."/>
            <person name="Johnston J.S."/>
            <person name="Maaroufi H."/>
            <person name="Boyle B."/>
            <person name="Laroche J."/>
            <person name="Dewar K."/>
            <person name="Juretic N."/>
            <person name="Blackburn G."/>
            <person name="Nisole A."/>
            <person name="Brunet B."/>
            <person name="Brandao M."/>
            <person name="Lumley L."/>
            <person name="Duan J."/>
            <person name="Quan G."/>
            <person name="Lucarotti C.J."/>
            <person name="Roe A.D."/>
            <person name="Sperling F.A.H."/>
            <person name="Levesque R.C."/>
            <person name="Cusson M."/>
        </authorList>
    </citation>
    <scope>NUCLEOTIDE SEQUENCE [LARGE SCALE GENOMIC DNA]</scope>
    <source>
        <strain evidence="1">Glfc:IPQL:Cfum</strain>
    </source>
</reference>
<accession>A0ACC0JIT9</accession>
<gene>
    <name evidence="1" type="ORF">MSG28_002646</name>
</gene>
<dbReference type="EMBL" id="CM046104">
    <property type="protein sequence ID" value="KAI8423988.1"/>
    <property type="molecule type" value="Genomic_DNA"/>
</dbReference>
<keyword evidence="2" id="KW-1185">Reference proteome</keyword>